<evidence type="ECO:0000256" key="12">
    <source>
        <dbReference type="RuleBase" id="RU367099"/>
    </source>
</evidence>
<gene>
    <name evidence="14" type="ORF">HHI36_005936</name>
</gene>
<reference evidence="14 15" key="1">
    <citation type="journal article" date="2021" name="BMC Biol.">
        <title>Horizontally acquired antibacterial genes associated with adaptive radiation of ladybird beetles.</title>
        <authorList>
            <person name="Li H.S."/>
            <person name="Tang X.F."/>
            <person name="Huang Y.H."/>
            <person name="Xu Z.Y."/>
            <person name="Chen M.L."/>
            <person name="Du X.Y."/>
            <person name="Qiu B.Y."/>
            <person name="Chen P.T."/>
            <person name="Zhang W."/>
            <person name="Slipinski A."/>
            <person name="Escalona H.E."/>
            <person name="Waterhouse R.M."/>
            <person name="Zwick A."/>
            <person name="Pang H."/>
        </authorList>
    </citation>
    <scope>NUCLEOTIDE SEQUENCE [LARGE SCALE GENOMIC DNA]</scope>
    <source>
        <strain evidence="14">SYSU2018</strain>
    </source>
</reference>
<comment type="subcellular location">
    <subcellularLocation>
        <location evidence="1 12">Cytoplasm</location>
        <location evidence="1 12">Cytoskeleton</location>
        <location evidence="1 12">Cilium basal body</location>
    </subcellularLocation>
    <subcellularLocation>
        <location evidence="3 12">Cytoplasm</location>
        <location evidence="3 12">Cytoskeleton</location>
        <location evidence="3 12">Microtubule organizing center</location>
        <location evidence="3 12">Centrosome</location>
    </subcellularLocation>
    <subcellularLocation>
        <location evidence="12">Cytoplasm</location>
    </subcellularLocation>
    <subcellularLocation>
        <location evidence="2 12">Nucleus</location>
    </subcellularLocation>
    <subcellularLocation>
        <location evidence="12">Mitochondrion intermembrane space</location>
    </subcellularLocation>
</comment>
<evidence type="ECO:0000256" key="6">
    <source>
        <dbReference type="ARBA" id="ARBA00022490"/>
    </source>
</evidence>
<evidence type="ECO:0000256" key="10">
    <source>
        <dbReference type="ARBA" id="ARBA00023242"/>
    </source>
</evidence>
<protein>
    <recommendedName>
        <fullName evidence="5 12">ADP-ribosylation factor-like protein 2-binding protein</fullName>
        <shortName evidence="12">ARF-like 2-binding protein</shortName>
    </recommendedName>
</protein>
<dbReference type="Gene3D" id="1.20.1520.10">
    <property type="entry name" value="ADP-ribosylation factor-like 2-binding protein, domain"/>
    <property type="match status" value="1"/>
</dbReference>
<evidence type="ECO:0000256" key="8">
    <source>
        <dbReference type="ARBA" id="ARBA00023128"/>
    </source>
</evidence>
<comment type="similarity">
    <text evidence="4 12">Belongs to the ARL2BP family.</text>
</comment>
<accession>A0ABD2NVS6</accession>
<evidence type="ECO:0000256" key="1">
    <source>
        <dbReference type="ARBA" id="ARBA00004120"/>
    </source>
</evidence>
<dbReference type="GO" id="GO:0005929">
    <property type="term" value="C:cilium"/>
    <property type="evidence" value="ECO:0007669"/>
    <property type="project" value="UniProtKB-UniRule"/>
</dbReference>
<dbReference type="InterPro" id="IPR042541">
    <property type="entry name" value="BART_sf"/>
</dbReference>
<evidence type="ECO:0000256" key="7">
    <source>
        <dbReference type="ARBA" id="ARBA00023069"/>
    </source>
</evidence>
<dbReference type="InterPro" id="IPR038849">
    <property type="entry name" value="ARL2BP"/>
</dbReference>
<keyword evidence="11 12" id="KW-0966">Cell projection</keyword>
<dbReference type="Proteomes" id="UP001516400">
    <property type="component" value="Unassembled WGS sequence"/>
</dbReference>
<dbReference type="PANTHER" id="PTHR15487:SF4">
    <property type="entry name" value="ADP-RIBOSYLATION FACTOR-LIKE PROTEIN 2-BINDING PROTEIN"/>
    <property type="match status" value="1"/>
</dbReference>
<dbReference type="GO" id="GO:0005634">
    <property type="term" value="C:nucleus"/>
    <property type="evidence" value="ECO:0007669"/>
    <property type="project" value="UniProtKB-SubCell"/>
</dbReference>
<comment type="caution">
    <text evidence="14">The sequence shown here is derived from an EMBL/GenBank/DDBJ whole genome shotgun (WGS) entry which is preliminary data.</text>
</comment>
<keyword evidence="10 12" id="KW-0539">Nucleus</keyword>
<dbReference type="EMBL" id="JABFTP020000144">
    <property type="protein sequence ID" value="KAL3282769.1"/>
    <property type="molecule type" value="Genomic_DNA"/>
</dbReference>
<keyword evidence="6 12" id="KW-0963">Cytoplasm</keyword>
<comment type="function">
    <text evidence="12">Plays a role as an effector of the ADP-ribosylation factor-like protein 2, ARL2.</text>
</comment>
<evidence type="ECO:0000313" key="15">
    <source>
        <dbReference type="Proteomes" id="UP001516400"/>
    </source>
</evidence>
<keyword evidence="9 12" id="KW-0206">Cytoskeleton</keyword>
<evidence type="ECO:0000313" key="14">
    <source>
        <dbReference type="EMBL" id="KAL3282769.1"/>
    </source>
</evidence>
<dbReference type="GO" id="GO:0005813">
    <property type="term" value="C:centrosome"/>
    <property type="evidence" value="ECO:0007669"/>
    <property type="project" value="UniProtKB-SubCell"/>
</dbReference>
<evidence type="ECO:0000256" key="9">
    <source>
        <dbReference type="ARBA" id="ARBA00023212"/>
    </source>
</evidence>
<dbReference type="GO" id="GO:0005758">
    <property type="term" value="C:mitochondrial intermembrane space"/>
    <property type="evidence" value="ECO:0007669"/>
    <property type="project" value="UniProtKB-SubCell"/>
</dbReference>
<dbReference type="Pfam" id="PF11527">
    <property type="entry name" value="ARL2_Bind_BART"/>
    <property type="match status" value="1"/>
</dbReference>
<evidence type="ECO:0000259" key="13">
    <source>
        <dbReference type="Pfam" id="PF11527"/>
    </source>
</evidence>
<evidence type="ECO:0000256" key="5">
    <source>
        <dbReference type="ARBA" id="ARBA00014849"/>
    </source>
</evidence>
<keyword evidence="15" id="KW-1185">Reference proteome</keyword>
<evidence type="ECO:0000256" key="4">
    <source>
        <dbReference type="ARBA" id="ARBA00009880"/>
    </source>
</evidence>
<evidence type="ECO:0000256" key="11">
    <source>
        <dbReference type="ARBA" id="ARBA00023273"/>
    </source>
</evidence>
<proteinExistence type="inferred from homology"/>
<sequence>MADLENELKKRQNELDGQIFEILETFSDFESFKSMVLDYRNMKMGQSIDFSMDISVRKYEVKIESEDNGII</sequence>
<dbReference type="InterPro" id="IPR023379">
    <property type="entry name" value="BART_dom"/>
</dbReference>
<keyword evidence="8 12" id="KW-0496">Mitochondrion</keyword>
<evidence type="ECO:0000256" key="2">
    <source>
        <dbReference type="ARBA" id="ARBA00004123"/>
    </source>
</evidence>
<name>A0ABD2NVS6_9CUCU</name>
<organism evidence="14 15">
    <name type="scientific">Cryptolaemus montrouzieri</name>
    <dbReference type="NCBI Taxonomy" id="559131"/>
    <lineage>
        <taxon>Eukaryota</taxon>
        <taxon>Metazoa</taxon>
        <taxon>Ecdysozoa</taxon>
        <taxon>Arthropoda</taxon>
        <taxon>Hexapoda</taxon>
        <taxon>Insecta</taxon>
        <taxon>Pterygota</taxon>
        <taxon>Neoptera</taxon>
        <taxon>Endopterygota</taxon>
        <taxon>Coleoptera</taxon>
        <taxon>Polyphaga</taxon>
        <taxon>Cucujiformia</taxon>
        <taxon>Coccinelloidea</taxon>
        <taxon>Coccinellidae</taxon>
        <taxon>Scymninae</taxon>
        <taxon>Scymnini</taxon>
        <taxon>Cryptolaemus</taxon>
    </lineage>
</organism>
<dbReference type="PANTHER" id="PTHR15487">
    <property type="entry name" value="ADP-RIBOSYLATION FACTOR-LIKE PROTEIN 2-BINDING PROTEIN"/>
    <property type="match status" value="1"/>
</dbReference>
<keyword evidence="7 12" id="KW-0969">Cilium</keyword>
<evidence type="ECO:0000256" key="3">
    <source>
        <dbReference type="ARBA" id="ARBA00004300"/>
    </source>
</evidence>
<feature type="domain" description="BART" evidence="13">
    <location>
        <begin position="3"/>
        <end position="43"/>
    </location>
</feature>
<dbReference type="AlphaFoldDB" id="A0ABD2NVS6"/>